<feature type="region of interest" description="Disordered" evidence="5">
    <location>
        <begin position="400"/>
        <end position="440"/>
    </location>
</feature>
<feature type="compositionally biased region" description="Polar residues" evidence="5">
    <location>
        <begin position="400"/>
        <end position="423"/>
    </location>
</feature>
<evidence type="ECO:0000256" key="1">
    <source>
        <dbReference type="ARBA" id="ARBA00022723"/>
    </source>
</evidence>
<dbReference type="GO" id="GO:0005829">
    <property type="term" value="C:cytosol"/>
    <property type="evidence" value="ECO:0007669"/>
    <property type="project" value="TreeGrafter"/>
</dbReference>
<keyword evidence="4" id="KW-0119">Carbohydrate metabolism</keyword>
<dbReference type="Pfam" id="PF03320">
    <property type="entry name" value="FBPase_glpX"/>
    <property type="match status" value="1"/>
</dbReference>
<keyword evidence="3" id="KW-0464">Manganese</keyword>
<dbReference type="GO" id="GO:0042132">
    <property type="term" value="F:fructose 1,6-bisphosphate 1-phosphatase activity"/>
    <property type="evidence" value="ECO:0007669"/>
    <property type="project" value="InterPro"/>
</dbReference>
<protein>
    <recommendedName>
        <fullName evidence="8">Fructose-bisphosphatase</fullName>
    </recommendedName>
</protein>
<evidence type="ECO:0000256" key="4">
    <source>
        <dbReference type="ARBA" id="ARBA00023277"/>
    </source>
</evidence>
<dbReference type="GO" id="GO:0006071">
    <property type="term" value="P:glycerol metabolic process"/>
    <property type="evidence" value="ECO:0007669"/>
    <property type="project" value="InterPro"/>
</dbReference>
<gene>
    <name evidence="6" type="ORF">Vafri_9091</name>
</gene>
<accession>A0A8J4EYM2</accession>
<dbReference type="FunFam" id="3.40.190.90:FF:000001">
    <property type="entry name" value="Fructose-1,6-bisphosphatase"/>
    <property type="match status" value="1"/>
</dbReference>
<name>A0A8J4EYM2_9CHLO</name>
<dbReference type="Gene3D" id="3.30.540.10">
    <property type="entry name" value="Fructose-1,6-Bisphosphatase, subunit A, domain 1"/>
    <property type="match status" value="1"/>
</dbReference>
<keyword evidence="1" id="KW-0479">Metal-binding</keyword>
<proteinExistence type="predicted"/>
<dbReference type="NCBIfam" id="TIGR00330">
    <property type="entry name" value="glpX"/>
    <property type="match status" value="1"/>
</dbReference>
<dbReference type="Proteomes" id="UP000747399">
    <property type="component" value="Unassembled WGS sequence"/>
</dbReference>
<dbReference type="AlphaFoldDB" id="A0A8J4EYM2"/>
<dbReference type="GO" id="GO:0030388">
    <property type="term" value="P:fructose 1,6-bisphosphate metabolic process"/>
    <property type="evidence" value="ECO:0007669"/>
    <property type="project" value="TreeGrafter"/>
</dbReference>
<dbReference type="InterPro" id="IPR004464">
    <property type="entry name" value="FBPase_class-2/SBPase"/>
</dbReference>
<dbReference type="EMBL" id="BNCO01000015">
    <property type="protein sequence ID" value="GIL53504.1"/>
    <property type="molecule type" value="Genomic_DNA"/>
</dbReference>
<evidence type="ECO:0000256" key="5">
    <source>
        <dbReference type="SAM" id="MobiDB-lite"/>
    </source>
</evidence>
<evidence type="ECO:0000256" key="3">
    <source>
        <dbReference type="ARBA" id="ARBA00023211"/>
    </source>
</evidence>
<dbReference type="Gene3D" id="3.40.190.90">
    <property type="match status" value="1"/>
</dbReference>
<evidence type="ECO:0000313" key="6">
    <source>
        <dbReference type="EMBL" id="GIL53504.1"/>
    </source>
</evidence>
<evidence type="ECO:0000256" key="2">
    <source>
        <dbReference type="ARBA" id="ARBA00022801"/>
    </source>
</evidence>
<reference evidence="6" key="1">
    <citation type="journal article" date="2021" name="Proc. Natl. Acad. Sci. U.S.A.">
        <title>Three genomes in the algal genus Volvox reveal the fate of a haploid sex-determining region after a transition to homothallism.</title>
        <authorList>
            <person name="Yamamoto K."/>
            <person name="Hamaji T."/>
            <person name="Kawai-Toyooka H."/>
            <person name="Matsuzaki R."/>
            <person name="Takahashi F."/>
            <person name="Nishimura Y."/>
            <person name="Kawachi M."/>
            <person name="Noguchi H."/>
            <person name="Minakuchi Y."/>
            <person name="Umen J.G."/>
            <person name="Toyoda A."/>
            <person name="Nozaki H."/>
        </authorList>
    </citation>
    <scope>NUCLEOTIDE SEQUENCE</scope>
    <source>
        <strain evidence="6">NIES-3780</strain>
    </source>
</reference>
<dbReference type="SUPFAM" id="SSF56655">
    <property type="entry name" value="Carbohydrate phosphatase"/>
    <property type="match status" value="1"/>
</dbReference>
<organism evidence="6 7">
    <name type="scientific">Volvox africanus</name>
    <dbReference type="NCBI Taxonomy" id="51714"/>
    <lineage>
        <taxon>Eukaryota</taxon>
        <taxon>Viridiplantae</taxon>
        <taxon>Chlorophyta</taxon>
        <taxon>core chlorophytes</taxon>
        <taxon>Chlorophyceae</taxon>
        <taxon>CS clade</taxon>
        <taxon>Chlamydomonadales</taxon>
        <taxon>Volvocaceae</taxon>
        <taxon>Volvox</taxon>
    </lineage>
</organism>
<sequence>MALSFHNTSRNLLKGAHHPSWSCRIAFRRPQLLARVSQLPSSSDIVELQHLNNLHNQRAASILSVDVQNDAGGPDYSLVQRNLALELVRVTEAAALAAGRWFGKGDKNAADQAAVDMMRKVLNSVAMDGVVVIGEGEKDEAPMLYCGERIGDGSMFPKVDIAVDPLDGTSLTSQGRNGAISVIAVAEQGSLFDPGPCMYMEKLAVGPQVDPDSVSLDYSVRHNIKWVAKALDKPVSDVTVLMLDRPRHADLIRQCRDAGARIRLISDGDVAGAIEVAKAGAPVDMMMGIGGTPEGVIAACALKCMGGHIQGRLWPRDEKERAAAIARGYDINKILLMDDLVRGDDVFFAATGVSDGDLLRGVRYYSGGASTNSIVMRCKSGTVRFIETYHKWTKPSVTNISLDDSDDSTAMNRRTNGNGSNTHPYGGATRGRGAGQRPPW</sequence>
<dbReference type="PANTHER" id="PTHR30447">
    <property type="entry name" value="FRUCTOSE-1,6-BISPHOSPHATASE CLASS 2"/>
    <property type="match status" value="1"/>
</dbReference>
<dbReference type="CDD" id="cd01516">
    <property type="entry name" value="FBPase_glpX"/>
    <property type="match status" value="1"/>
</dbReference>
<evidence type="ECO:0000313" key="7">
    <source>
        <dbReference type="Proteomes" id="UP000747399"/>
    </source>
</evidence>
<comment type="caution">
    <text evidence="6">The sequence shown here is derived from an EMBL/GenBank/DDBJ whole genome shotgun (WGS) entry which is preliminary data.</text>
</comment>
<dbReference type="PANTHER" id="PTHR30447:SF0">
    <property type="entry name" value="FRUCTOSE-1,6-BISPHOSPHATASE 1 CLASS 2-RELATED"/>
    <property type="match status" value="1"/>
</dbReference>
<keyword evidence="2" id="KW-0378">Hydrolase</keyword>
<dbReference type="GO" id="GO:0046872">
    <property type="term" value="F:metal ion binding"/>
    <property type="evidence" value="ECO:0007669"/>
    <property type="project" value="UniProtKB-KW"/>
</dbReference>
<dbReference type="GO" id="GO:0006094">
    <property type="term" value="P:gluconeogenesis"/>
    <property type="evidence" value="ECO:0007669"/>
    <property type="project" value="InterPro"/>
</dbReference>
<evidence type="ECO:0008006" key="8">
    <source>
        <dbReference type="Google" id="ProtNLM"/>
    </source>
</evidence>
<keyword evidence="7" id="KW-1185">Reference proteome</keyword>